<reference evidence="1" key="1">
    <citation type="submission" date="2023-03" db="EMBL/GenBank/DDBJ databases">
        <title>Massive genome expansion in bonnet fungi (Mycena s.s.) driven by repeated elements and novel gene families across ecological guilds.</title>
        <authorList>
            <consortium name="Lawrence Berkeley National Laboratory"/>
            <person name="Harder C.B."/>
            <person name="Miyauchi S."/>
            <person name="Viragh M."/>
            <person name="Kuo A."/>
            <person name="Thoen E."/>
            <person name="Andreopoulos B."/>
            <person name="Lu D."/>
            <person name="Skrede I."/>
            <person name="Drula E."/>
            <person name="Henrissat B."/>
            <person name="Morin E."/>
            <person name="Kohler A."/>
            <person name="Barry K."/>
            <person name="LaButti K."/>
            <person name="Morin E."/>
            <person name="Salamov A."/>
            <person name="Lipzen A."/>
            <person name="Mereny Z."/>
            <person name="Hegedus B."/>
            <person name="Baldrian P."/>
            <person name="Stursova M."/>
            <person name="Weitz H."/>
            <person name="Taylor A."/>
            <person name="Grigoriev I.V."/>
            <person name="Nagy L.G."/>
            <person name="Martin F."/>
            <person name="Kauserud H."/>
        </authorList>
    </citation>
    <scope>NUCLEOTIDE SEQUENCE</scope>
    <source>
        <strain evidence="1">CBHHK067</strain>
    </source>
</reference>
<proteinExistence type="predicted"/>
<evidence type="ECO:0000313" key="1">
    <source>
        <dbReference type="EMBL" id="KAJ7688239.1"/>
    </source>
</evidence>
<protein>
    <submittedName>
        <fullName evidence="1">Uncharacterized protein</fullName>
    </submittedName>
</protein>
<evidence type="ECO:0000313" key="2">
    <source>
        <dbReference type="Proteomes" id="UP001221757"/>
    </source>
</evidence>
<organism evidence="1 2">
    <name type="scientific">Mycena rosella</name>
    <name type="common">Pink bonnet</name>
    <name type="synonym">Agaricus rosellus</name>
    <dbReference type="NCBI Taxonomy" id="1033263"/>
    <lineage>
        <taxon>Eukaryota</taxon>
        <taxon>Fungi</taxon>
        <taxon>Dikarya</taxon>
        <taxon>Basidiomycota</taxon>
        <taxon>Agaricomycotina</taxon>
        <taxon>Agaricomycetes</taxon>
        <taxon>Agaricomycetidae</taxon>
        <taxon>Agaricales</taxon>
        <taxon>Marasmiineae</taxon>
        <taxon>Mycenaceae</taxon>
        <taxon>Mycena</taxon>
    </lineage>
</organism>
<name>A0AAD7DCP5_MYCRO</name>
<dbReference type="AlphaFoldDB" id="A0AAD7DCP5"/>
<dbReference type="Proteomes" id="UP001221757">
    <property type="component" value="Unassembled WGS sequence"/>
</dbReference>
<accession>A0AAD7DCP5</accession>
<comment type="caution">
    <text evidence="1">The sequence shown here is derived from an EMBL/GenBank/DDBJ whole genome shotgun (WGS) entry which is preliminary data.</text>
</comment>
<keyword evidence="2" id="KW-1185">Reference proteome</keyword>
<gene>
    <name evidence="1" type="ORF">B0H17DRAFT_1135698</name>
</gene>
<sequence length="156" mass="18046">MFLHEQCPAPRSGLKNWLKLALYAQFHAAFLTSTFLVAKYPTLLYRPITQHSCINDRPAQRHEKLAKNWLYMLNSMVIPLSFRSPGFFQTFFVVFIELHDTVLFQKHRVLIKSKTLKIRPRGKEGGGTHPCKKRWACPMGGLWVWAHPALYGAAQH</sequence>
<dbReference type="EMBL" id="JARKIE010000080">
    <property type="protein sequence ID" value="KAJ7688239.1"/>
    <property type="molecule type" value="Genomic_DNA"/>
</dbReference>